<reference evidence="4" key="2">
    <citation type="submission" date="2024-04" db="EMBL/GenBank/DDBJ databases">
        <authorList>
            <person name="Chen Y."/>
            <person name="Shah S."/>
            <person name="Dougan E. K."/>
            <person name="Thang M."/>
            <person name="Chan C."/>
        </authorList>
    </citation>
    <scope>NUCLEOTIDE SEQUENCE [LARGE SCALE GENOMIC DNA]</scope>
</reference>
<evidence type="ECO:0000313" key="6">
    <source>
        <dbReference type="Proteomes" id="UP001152797"/>
    </source>
</evidence>
<accession>A0A9P1BTV3</accession>
<dbReference type="InterPro" id="IPR018997">
    <property type="entry name" value="PUB_domain"/>
</dbReference>
<feature type="compositionally biased region" description="Basic and acidic residues" evidence="1">
    <location>
        <begin position="96"/>
        <end position="165"/>
    </location>
</feature>
<feature type="region of interest" description="Disordered" evidence="1">
    <location>
        <begin position="88"/>
        <end position="220"/>
    </location>
</feature>
<dbReference type="Proteomes" id="UP001152797">
    <property type="component" value="Unassembled WGS sequence"/>
</dbReference>
<evidence type="ECO:0000313" key="3">
    <source>
        <dbReference type="EMBL" id="CAI3979288.1"/>
    </source>
</evidence>
<keyword evidence="6" id="KW-1185">Reference proteome</keyword>
<sequence>MDRDVKLARLLETIGEGADLDFAREVLVANNWDLQAAAAVILGDGVPVAAAPVPATADLAAASTAPTGLEHTTSNEVRAPMRTGFHEALLTPDAAEQARQDKAREEERLRVEAEKIAAEERRQREAEEAHKKNLARMAEEQRAAAERQAIERKKQKVQEEQETLRKGKGKKGRRRDDDSDEDLEDIPVDPGIMLADLSSQLAKDDVKGPVETPSAREDVKHGSVEVAEPVEKPVEEAPKVSPVEAVVPKAPPLAPKEAAEAVPEVPKEEETPHEEKADSCVSALRALRKKYREAEPAALAACFRTLNDLLRNVIDHPQESKYQRIKAEKFRSRVGNLEEAIAVVEACGFHPDASKEFLTMDPDYARTQGLRLRENKRKIELLLSELENAGF</sequence>
<dbReference type="EMBL" id="CAMXCT010000472">
    <property type="protein sequence ID" value="CAI3979288.1"/>
    <property type="molecule type" value="Genomic_DNA"/>
</dbReference>
<comment type="caution">
    <text evidence="3">The sequence shown here is derived from an EMBL/GenBank/DDBJ whole genome shotgun (WGS) entry which is preliminary data.</text>
</comment>
<name>A0A9P1BTV3_9DINO</name>
<dbReference type="InterPro" id="IPR036339">
    <property type="entry name" value="PUB-like_dom_sf"/>
</dbReference>
<gene>
    <name evidence="3" type="ORF">C1SCF055_LOCUS7250</name>
</gene>
<feature type="compositionally biased region" description="Acidic residues" evidence="1">
    <location>
        <begin position="178"/>
        <end position="187"/>
    </location>
</feature>
<evidence type="ECO:0000259" key="2">
    <source>
        <dbReference type="Pfam" id="PF09409"/>
    </source>
</evidence>
<feature type="domain" description="PUB" evidence="2">
    <location>
        <begin position="299"/>
        <end position="362"/>
    </location>
</feature>
<evidence type="ECO:0000313" key="4">
    <source>
        <dbReference type="EMBL" id="CAL1132663.1"/>
    </source>
</evidence>
<reference evidence="3" key="1">
    <citation type="submission" date="2022-10" db="EMBL/GenBank/DDBJ databases">
        <authorList>
            <person name="Chen Y."/>
            <person name="Dougan E. K."/>
            <person name="Chan C."/>
            <person name="Rhodes N."/>
            <person name="Thang M."/>
        </authorList>
    </citation>
    <scope>NUCLEOTIDE SEQUENCE</scope>
</reference>
<evidence type="ECO:0000256" key="1">
    <source>
        <dbReference type="SAM" id="MobiDB-lite"/>
    </source>
</evidence>
<dbReference type="SMART" id="SM00580">
    <property type="entry name" value="PUG"/>
    <property type="match status" value="1"/>
</dbReference>
<proteinExistence type="predicted"/>
<dbReference type="EMBL" id="CAMXCT020000472">
    <property type="protein sequence ID" value="CAL1132663.1"/>
    <property type="molecule type" value="Genomic_DNA"/>
</dbReference>
<dbReference type="EMBL" id="CAMXCT030000472">
    <property type="protein sequence ID" value="CAL4766600.1"/>
    <property type="molecule type" value="Genomic_DNA"/>
</dbReference>
<dbReference type="PANTHER" id="PTHR46713">
    <property type="entry name" value="F13M7.16 PROTEIN"/>
    <property type="match status" value="1"/>
</dbReference>
<dbReference type="Pfam" id="PF09409">
    <property type="entry name" value="PUB"/>
    <property type="match status" value="1"/>
</dbReference>
<dbReference type="SUPFAM" id="SSF143503">
    <property type="entry name" value="PUG domain-like"/>
    <property type="match status" value="1"/>
</dbReference>
<feature type="compositionally biased region" description="Basic and acidic residues" evidence="1">
    <location>
        <begin position="202"/>
        <end position="220"/>
    </location>
</feature>
<dbReference type="PANTHER" id="PTHR46713:SF1">
    <property type="entry name" value="F13M7.16 PROTEIN"/>
    <property type="match status" value="1"/>
</dbReference>
<dbReference type="OrthoDB" id="336240at2759"/>
<dbReference type="Gene3D" id="1.20.58.2190">
    <property type="match status" value="1"/>
</dbReference>
<organism evidence="3">
    <name type="scientific">Cladocopium goreaui</name>
    <dbReference type="NCBI Taxonomy" id="2562237"/>
    <lineage>
        <taxon>Eukaryota</taxon>
        <taxon>Sar</taxon>
        <taxon>Alveolata</taxon>
        <taxon>Dinophyceae</taxon>
        <taxon>Suessiales</taxon>
        <taxon>Symbiodiniaceae</taxon>
        <taxon>Cladocopium</taxon>
    </lineage>
</organism>
<evidence type="ECO:0000313" key="5">
    <source>
        <dbReference type="EMBL" id="CAL4766600.1"/>
    </source>
</evidence>
<protein>
    <submittedName>
        <fullName evidence="5">PUB domain-containing protein</fullName>
    </submittedName>
</protein>
<dbReference type="AlphaFoldDB" id="A0A9P1BTV3"/>